<evidence type="ECO:0000256" key="1">
    <source>
        <dbReference type="SAM" id="MobiDB-lite"/>
    </source>
</evidence>
<dbReference type="CDD" id="cd16664">
    <property type="entry name" value="RING-Ubox_PUB"/>
    <property type="match status" value="2"/>
</dbReference>
<dbReference type="GO" id="GO:0016567">
    <property type="term" value="P:protein ubiquitination"/>
    <property type="evidence" value="ECO:0007669"/>
    <property type="project" value="InterPro"/>
</dbReference>
<feature type="domain" description="U-box" evidence="2">
    <location>
        <begin position="9"/>
        <end position="83"/>
    </location>
</feature>
<dbReference type="InterPro" id="IPR003613">
    <property type="entry name" value="Ubox_domain"/>
</dbReference>
<dbReference type="GO" id="GO:0004842">
    <property type="term" value="F:ubiquitin-protein transferase activity"/>
    <property type="evidence" value="ECO:0007669"/>
    <property type="project" value="InterPro"/>
</dbReference>
<dbReference type="PROSITE" id="PS51698">
    <property type="entry name" value="U_BOX"/>
    <property type="match status" value="2"/>
</dbReference>
<dbReference type="PANTHER" id="PTHR45958">
    <property type="entry name" value="RING-TYPE E3 UBIQUITIN TRANSFERASE"/>
    <property type="match status" value="1"/>
</dbReference>
<name>A0A7R9ZKP1_9STRA</name>
<accession>A0A7R9ZKP1</accession>
<reference evidence="3" key="1">
    <citation type="submission" date="2021-01" db="EMBL/GenBank/DDBJ databases">
        <authorList>
            <person name="Corre E."/>
            <person name="Pelletier E."/>
            <person name="Niang G."/>
            <person name="Scheremetjew M."/>
            <person name="Finn R."/>
            <person name="Kale V."/>
            <person name="Holt S."/>
            <person name="Cochrane G."/>
            <person name="Meng A."/>
            <person name="Brown T."/>
            <person name="Cohen L."/>
        </authorList>
    </citation>
    <scope>NUCLEOTIDE SEQUENCE</scope>
    <source>
        <strain evidence="3">CCMP3328</strain>
    </source>
</reference>
<dbReference type="EMBL" id="HBEF01002259">
    <property type="protein sequence ID" value="CAD8329307.1"/>
    <property type="molecule type" value="Transcribed_RNA"/>
</dbReference>
<dbReference type="InterPro" id="IPR045210">
    <property type="entry name" value="RING-Ubox_PUB"/>
</dbReference>
<feature type="compositionally biased region" description="Polar residues" evidence="1">
    <location>
        <begin position="78"/>
        <end position="99"/>
    </location>
</feature>
<dbReference type="Pfam" id="PF04564">
    <property type="entry name" value="U-box"/>
    <property type="match status" value="2"/>
</dbReference>
<dbReference type="InterPro" id="IPR052608">
    <property type="entry name" value="U-box_domain_protein"/>
</dbReference>
<feature type="region of interest" description="Disordered" evidence="1">
    <location>
        <begin position="78"/>
        <end position="101"/>
    </location>
</feature>
<dbReference type="SUPFAM" id="SSF57850">
    <property type="entry name" value="RING/U-box"/>
    <property type="match status" value="2"/>
</dbReference>
<feature type="domain" description="U-box" evidence="2">
    <location>
        <begin position="114"/>
        <end position="188"/>
    </location>
</feature>
<dbReference type="InterPro" id="IPR013083">
    <property type="entry name" value="Znf_RING/FYVE/PHD"/>
</dbReference>
<dbReference type="PANTHER" id="PTHR45958:SF18">
    <property type="entry name" value="U-BOX DOMAIN-CONTAINING PROTEIN"/>
    <property type="match status" value="1"/>
</dbReference>
<gene>
    <name evidence="3" type="ORF">CAUS1442_LOCUS1405</name>
</gene>
<evidence type="ECO:0000259" key="2">
    <source>
        <dbReference type="PROSITE" id="PS51698"/>
    </source>
</evidence>
<organism evidence="3">
    <name type="scientific">Craspedostauros australis</name>
    <dbReference type="NCBI Taxonomy" id="1486917"/>
    <lineage>
        <taxon>Eukaryota</taxon>
        <taxon>Sar</taxon>
        <taxon>Stramenopiles</taxon>
        <taxon>Ochrophyta</taxon>
        <taxon>Bacillariophyta</taxon>
        <taxon>Bacillariophyceae</taxon>
        <taxon>Bacillariophycidae</taxon>
        <taxon>Naviculales</taxon>
        <taxon>Naviculaceae</taxon>
        <taxon>Craspedostauros</taxon>
    </lineage>
</organism>
<evidence type="ECO:0000313" key="3">
    <source>
        <dbReference type="EMBL" id="CAD8329307.1"/>
    </source>
</evidence>
<proteinExistence type="predicted"/>
<dbReference type="Gene3D" id="3.30.40.10">
    <property type="entry name" value="Zinc/RING finger domain, C3HC4 (zinc finger)"/>
    <property type="match status" value="2"/>
</dbReference>
<protein>
    <recommendedName>
        <fullName evidence="2">U-box domain-containing protein</fullName>
    </recommendedName>
</protein>
<sequence length="277" mass="30672">MVSPNNNQNVPAHFICPLTKKVMEEPMMSRHGVHFERAAILDWLSEGRMYCPVTHKPLRPSNLISDKSLRFIIQNWQRGQDSPDQEEQAQPQPRGSSMSEAEMSHIISSAQIALPPAHFICPLTKKPMKDPVMTKTGQNFERSAILKCLQEEGYRCPITRKELKPSSVITNSKLSWEIQQWTVNHGNPLVMDAKEAKSSSSTHKKTTLTSAAVSGCGGKMHMSARTNTAPLYHILKSKTPGHLERAGLQKPNKGEAAALDSNDLSDILDDVMAALAV</sequence>
<dbReference type="AlphaFoldDB" id="A0A7R9ZKP1"/>
<dbReference type="SMART" id="SM00504">
    <property type="entry name" value="Ubox"/>
    <property type="match status" value="2"/>
</dbReference>